<feature type="transmembrane region" description="Helical" evidence="1">
    <location>
        <begin position="798"/>
        <end position="819"/>
    </location>
</feature>
<dbReference type="EMBL" id="LCHM01000003">
    <property type="protein sequence ID" value="KKT38967.1"/>
    <property type="molecule type" value="Genomic_DNA"/>
</dbReference>
<feature type="transmembrane region" description="Helical" evidence="1">
    <location>
        <begin position="71"/>
        <end position="95"/>
    </location>
</feature>
<accession>A0A0G1J4J6</accession>
<dbReference type="PANTHER" id="PTHR37422:SF13">
    <property type="entry name" value="LIPOPOLYSACCHARIDE BIOSYNTHESIS PROTEIN PA4999-RELATED"/>
    <property type="match status" value="1"/>
</dbReference>
<feature type="transmembrane region" description="Helical" evidence="1">
    <location>
        <begin position="657"/>
        <end position="678"/>
    </location>
</feature>
<proteinExistence type="predicted"/>
<comment type="caution">
    <text evidence="2">The sequence shown here is derived from an EMBL/GenBank/DDBJ whole genome shotgun (WGS) entry which is preliminary data.</text>
</comment>
<keyword evidence="1" id="KW-0472">Membrane</keyword>
<evidence type="ECO:0008006" key="4">
    <source>
        <dbReference type="Google" id="ProtNLM"/>
    </source>
</evidence>
<evidence type="ECO:0000313" key="3">
    <source>
        <dbReference type="Proteomes" id="UP000034617"/>
    </source>
</evidence>
<feature type="transmembrane region" description="Helical" evidence="1">
    <location>
        <begin position="471"/>
        <end position="492"/>
    </location>
</feature>
<dbReference type="AlphaFoldDB" id="A0A0G1J4J6"/>
<feature type="transmembrane region" description="Helical" evidence="1">
    <location>
        <begin position="440"/>
        <end position="459"/>
    </location>
</feature>
<organism evidence="2 3">
    <name type="scientific">Candidatus Gottesmanbacteria bacterium GW2011_GWB1_44_11c</name>
    <dbReference type="NCBI Taxonomy" id="1618447"/>
    <lineage>
        <taxon>Bacteria</taxon>
        <taxon>Candidatus Gottesmaniibacteriota</taxon>
    </lineage>
</organism>
<keyword evidence="1" id="KW-1133">Transmembrane helix</keyword>
<feature type="transmembrane region" description="Helical" evidence="1">
    <location>
        <begin position="7"/>
        <end position="27"/>
    </location>
</feature>
<evidence type="ECO:0000313" key="2">
    <source>
        <dbReference type="EMBL" id="KKT38967.1"/>
    </source>
</evidence>
<feature type="transmembrane region" description="Helical" evidence="1">
    <location>
        <begin position="257"/>
        <end position="276"/>
    </location>
</feature>
<feature type="transmembrane region" description="Helical" evidence="1">
    <location>
        <begin position="634"/>
        <end position="651"/>
    </location>
</feature>
<feature type="transmembrane region" description="Helical" evidence="1">
    <location>
        <begin position="101"/>
        <end position="124"/>
    </location>
</feature>
<dbReference type="PATRIC" id="fig|1618447.3.peg.142"/>
<feature type="transmembrane region" description="Helical" evidence="1">
    <location>
        <begin position="732"/>
        <end position="752"/>
    </location>
</feature>
<gene>
    <name evidence="2" type="ORF">UW22_C0003G0009</name>
</gene>
<feature type="transmembrane region" description="Helical" evidence="1">
    <location>
        <begin position="608"/>
        <end position="629"/>
    </location>
</feature>
<keyword evidence="1" id="KW-0812">Transmembrane</keyword>
<feature type="transmembrane region" description="Helical" evidence="1">
    <location>
        <begin position="410"/>
        <end position="428"/>
    </location>
</feature>
<dbReference type="PANTHER" id="PTHR37422">
    <property type="entry name" value="TEICHURONIC ACID BIOSYNTHESIS PROTEIN TUAE"/>
    <property type="match status" value="1"/>
</dbReference>
<feature type="transmembrane region" description="Helical" evidence="1">
    <location>
        <begin position="218"/>
        <end position="245"/>
    </location>
</feature>
<protein>
    <recommendedName>
        <fullName evidence="4">Glycosyltransferase RgtA/B/C/D-like domain-containing protein</fullName>
    </recommendedName>
</protein>
<feature type="transmembrane region" description="Helical" evidence="1">
    <location>
        <begin position="535"/>
        <end position="558"/>
    </location>
</feature>
<feature type="transmembrane region" description="Helical" evidence="1">
    <location>
        <begin position="133"/>
        <end position="153"/>
    </location>
</feature>
<dbReference type="Proteomes" id="UP000034617">
    <property type="component" value="Unassembled WGS sequence"/>
</dbReference>
<feature type="transmembrane region" description="Helical" evidence="1">
    <location>
        <begin position="39"/>
        <end position="59"/>
    </location>
</feature>
<feature type="transmembrane region" description="Helical" evidence="1">
    <location>
        <begin position="193"/>
        <end position="211"/>
    </location>
</feature>
<feature type="transmembrane region" description="Helical" evidence="1">
    <location>
        <begin position="880"/>
        <end position="899"/>
    </location>
</feature>
<name>A0A0G1J4J6_9BACT</name>
<evidence type="ECO:0000256" key="1">
    <source>
        <dbReference type="SAM" id="Phobius"/>
    </source>
</evidence>
<feature type="transmembrane region" description="Helical" evidence="1">
    <location>
        <begin position="855"/>
        <end position="874"/>
    </location>
</feature>
<dbReference type="InterPro" id="IPR051533">
    <property type="entry name" value="WaaL-like"/>
</dbReference>
<feature type="transmembrane region" description="Helical" evidence="1">
    <location>
        <begin position="707"/>
        <end position="725"/>
    </location>
</feature>
<feature type="transmembrane region" description="Helical" evidence="1">
    <location>
        <begin position="685"/>
        <end position="701"/>
    </location>
</feature>
<feature type="transmembrane region" description="Helical" evidence="1">
    <location>
        <begin position="764"/>
        <end position="786"/>
    </location>
</feature>
<feature type="transmembrane region" description="Helical" evidence="1">
    <location>
        <begin position="825"/>
        <end position="848"/>
    </location>
</feature>
<sequence>MKKLADWFTNTGLYSIALFLLAFIPLYPKLPLIDVVQTWAYIRLEDFFIAISCIIFIWIKIRERKFPQTPLNVPIITYFIIVGISLIHALLFIFPRFPTQLFGHLAVLHYLRRVEYIFCFFLAFEAFRRKPKLGGVITVLSLTFLGVILYGFGQKFFGFPAFLTMNEEFAKGIPLRLPSTARIPSTFGGHYDLGAFLVFMIPIMGSMIFAVKKWFLKILYFILALGGLIILLFTASRISFGVYLVAMSLMLVWQKKVLLIIPVIAFSIFVLMYTSGASERFYKTFRVSNVVIDLSTGKPIGTLDKLEGTSATLERSESPDEETLPKGSEFINIPGYAVPAYTGPASSEASGSTQPETEVRNVAYLTTEGLKKGTGEVATISGSFLIQKALVYDISITTRLQAQWPRAIAAFKRNILLGSGLSSLSLAADGDYHRMLGETGLLGAVAFLGIIISAFVVFLQLKDKADAMTRSLSIGVFAGLSGLLCNAVLIDVFEASKVAFSFFLILGFTISALVFKNTVKIQYFLLLKKIFTHPIAYIAYLIIAVFLIWGGALSVYFLGDDFTWTRWAAQSSIPDIIRYFTHAEGFFYRPLPKLWYFLLFSVFWLKPFPYHLVSLVLAAGITSFLYIFLKEKGIPWVIAWGTAFVFATLSIHHENIFWISGHSSLLASIFLIGSLVMFQRIWKGVSRIPLLTLGVGVVFLFCSMLSYDGMLVVPLIIFMVSVFVYKRGVKTWPILLLIPLYWIIRTYAGALPPSGDYGYKWTTFLVNAIGNGIGYIGGIFIGPMALEYISSVRLTLKQYLPHVTVISVCVLSGCLMWGYRMRKHLALYTEVIVFFLCWVISSIAYLGLGNASERYALIPSIFFVIALCLLYSQVWKKFHSILYTVPFTFVVLGIAWWNIGQVQRLEGDWKKASDIAQTSLLAIKREVYPPKDDLTFFFINPPIRYGRAWIFPIGLNDALWHMFRDNLYAVNIVPSIKAAYDFPTYKGTRYVYVFEEYELKKGFMKVSEIPK</sequence>
<feature type="transmembrane region" description="Helical" evidence="1">
    <location>
        <begin position="498"/>
        <end position="515"/>
    </location>
</feature>
<reference evidence="2 3" key="1">
    <citation type="journal article" date="2015" name="Nature">
        <title>rRNA introns, odd ribosomes, and small enigmatic genomes across a large radiation of phyla.</title>
        <authorList>
            <person name="Brown C.T."/>
            <person name="Hug L.A."/>
            <person name="Thomas B.C."/>
            <person name="Sharon I."/>
            <person name="Castelle C.J."/>
            <person name="Singh A."/>
            <person name="Wilkins M.J."/>
            <person name="Williams K.H."/>
            <person name="Banfield J.F."/>
        </authorList>
    </citation>
    <scope>NUCLEOTIDE SEQUENCE [LARGE SCALE GENOMIC DNA]</scope>
</reference>